<evidence type="ECO:0000256" key="2">
    <source>
        <dbReference type="ARBA" id="ARBA00022630"/>
    </source>
</evidence>
<sequence>MDEYDAVVLGAGAAGLMAAMAAGRGGRRVLVLDHAPHAGAKILISGGGRCNFTNTGTVPERFLSANPHFARSALARFTPRHFLDLVEKHRIPWHEKTLGQLFCDRSARDIVAMLLDECAAAGVELRTGTRVIEVTKSDRFRVETSRGTVLARALVLATGGLSIPKMGATGFSLDLARRFGLRLTETRPGLVPLTFEGEALALMRPLSGVALPAVARTGKAAFPEAVLFTHRGLSGPAILQISSYWRPGEAISLDLLPGQDPAALLLERKKARPRAEPRTVLAEFLPQRLAQALAEAWLPDAEMANQTDKALRGVAERLRALPLTPSGTEGYAKAEVMLGGVDTRDLSSRSLEAKAVPGLFVVGEAVDVTGWLGGYNFQWAWASGWCAGEAIATRD</sequence>
<gene>
    <name evidence="6" type="ORF">IAI60_09775</name>
</gene>
<evidence type="ECO:0000256" key="1">
    <source>
        <dbReference type="ARBA" id="ARBA00001974"/>
    </source>
</evidence>
<dbReference type="InterPro" id="IPR004792">
    <property type="entry name" value="BaiN-like"/>
</dbReference>
<accession>A0ABS3KBS6</accession>
<evidence type="ECO:0000313" key="7">
    <source>
        <dbReference type="Proteomes" id="UP001518990"/>
    </source>
</evidence>
<reference evidence="6 7" key="1">
    <citation type="submission" date="2020-09" db="EMBL/GenBank/DDBJ databases">
        <title>Roseomonas.</title>
        <authorList>
            <person name="Zhu W."/>
        </authorList>
    </citation>
    <scope>NUCLEOTIDE SEQUENCE [LARGE SCALE GENOMIC DNA]</scope>
    <source>
        <strain evidence="6 7">1311</strain>
    </source>
</reference>
<dbReference type="InterPro" id="IPR036188">
    <property type="entry name" value="FAD/NAD-bd_sf"/>
</dbReference>
<feature type="domain" description="RsdA/BaiN/AoA(So)-like Rossmann fold-like" evidence="4">
    <location>
        <begin position="5"/>
        <end position="389"/>
    </location>
</feature>
<dbReference type="SUPFAM" id="SSF51905">
    <property type="entry name" value="FAD/NAD(P)-binding domain"/>
    <property type="match status" value="1"/>
</dbReference>
<dbReference type="Pfam" id="PF03486">
    <property type="entry name" value="HI0933_like"/>
    <property type="match status" value="1"/>
</dbReference>
<dbReference type="EMBL" id="JACTNF010000008">
    <property type="protein sequence ID" value="MBO1074895.1"/>
    <property type="molecule type" value="Genomic_DNA"/>
</dbReference>
<dbReference type="InterPro" id="IPR023166">
    <property type="entry name" value="BaiN-like_dom_sf"/>
</dbReference>
<dbReference type="RefSeq" id="WP_207446748.1">
    <property type="nucleotide sequence ID" value="NZ_CP061091.1"/>
</dbReference>
<dbReference type="PANTHER" id="PTHR42887:SF2">
    <property type="entry name" value="OS12G0638800 PROTEIN"/>
    <property type="match status" value="1"/>
</dbReference>
<dbReference type="Gene3D" id="2.40.30.10">
    <property type="entry name" value="Translation factors"/>
    <property type="match status" value="1"/>
</dbReference>
<dbReference type="Gene3D" id="3.50.50.60">
    <property type="entry name" value="FAD/NAD(P)-binding domain"/>
    <property type="match status" value="1"/>
</dbReference>
<name>A0ABS3KBS6_9PROT</name>
<dbReference type="PANTHER" id="PTHR42887">
    <property type="entry name" value="OS12G0638800 PROTEIN"/>
    <property type="match status" value="1"/>
</dbReference>
<dbReference type="Proteomes" id="UP001518990">
    <property type="component" value="Unassembled WGS sequence"/>
</dbReference>
<evidence type="ECO:0000259" key="5">
    <source>
        <dbReference type="Pfam" id="PF22780"/>
    </source>
</evidence>
<feature type="domain" description="RsdA/BaiN/AoA(So)-like insert" evidence="5">
    <location>
        <begin position="187"/>
        <end position="336"/>
    </location>
</feature>
<keyword evidence="2" id="KW-0285">Flavoprotein</keyword>
<keyword evidence="7" id="KW-1185">Reference proteome</keyword>
<evidence type="ECO:0000259" key="4">
    <source>
        <dbReference type="Pfam" id="PF03486"/>
    </source>
</evidence>
<evidence type="ECO:0000313" key="6">
    <source>
        <dbReference type="EMBL" id="MBO1074895.1"/>
    </source>
</evidence>
<dbReference type="PRINTS" id="PR00411">
    <property type="entry name" value="PNDRDTASEI"/>
</dbReference>
<dbReference type="InterPro" id="IPR057661">
    <property type="entry name" value="RsdA/BaiN/AoA(So)_Rossmann"/>
</dbReference>
<dbReference type="Pfam" id="PF22780">
    <property type="entry name" value="HI0933_like_1st"/>
    <property type="match status" value="1"/>
</dbReference>
<dbReference type="SUPFAM" id="SSF160996">
    <property type="entry name" value="HI0933 insert domain-like"/>
    <property type="match status" value="1"/>
</dbReference>
<evidence type="ECO:0000256" key="3">
    <source>
        <dbReference type="ARBA" id="ARBA00022827"/>
    </source>
</evidence>
<dbReference type="InterPro" id="IPR055178">
    <property type="entry name" value="RsdA/BaiN/AoA(So)-like_dom"/>
</dbReference>
<protein>
    <submittedName>
        <fullName evidence="6">NAD(P)/FAD-dependent oxidoreductase</fullName>
    </submittedName>
</protein>
<organism evidence="6 7">
    <name type="scientific">Roseomonas marmotae</name>
    <dbReference type="NCBI Taxonomy" id="2768161"/>
    <lineage>
        <taxon>Bacteria</taxon>
        <taxon>Pseudomonadati</taxon>
        <taxon>Pseudomonadota</taxon>
        <taxon>Alphaproteobacteria</taxon>
        <taxon>Acetobacterales</taxon>
        <taxon>Roseomonadaceae</taxon>
        <taxon>Roseomonas</taxon>
    </lineage>
</organism>
<keyword evidence="3" id="KW-0274">FAD</keyword>
<dbReference type="NCBIfam" id="TIGR00275">
    <property type="entry name" value="aminoacetone oxidase family FAD-binding enzyme"/>
    <property type="match status" value="1"/>
</dbReference>
<comment type="caution">
    <text evidence="6">The sequence shown here is derived from an EMBL/GenBank/DDBJ whole genome shotgun (WGS) entry which is preliminary data.</text>
</comment>
<proteinExistence type="predicted"/>
<dbReference type="Gene3D" id="1.10.8.260">
    <property type="entry name" value="HI0933 insert domain-like"/>
    <property type="match status" value="1"/>
</dbReference>
<dbReference type="PRINTS" id="PR00368">
    <property type="entry name" value="FADPNR"/>
</dbReference>
<comment type="cofactor">
    <cofactor evidence="1">
        <name>FAD</name>
        <dbReference type="ChEBI" id="CHEBI:57692"/>
    </cofactor>
</comment>